<evidence type="ECO:0000259" key="1">
    <source>
        <dbReference type="Pfam" id="PF01927"/>
    </source>
</evidence>
<evidence type="ECO:0000313" key="2">
    <source>
        <dbReference type="EMBL" id="RJX41971.1"/>
    </source>
</evidence>
<dbReference type="EMBL" id="QKNY01000018">
    <property type="protein sequence ID" value="RJX41971.1"/>
    <property type="molecule type" value="Genomic_DNA"/>
</dbReference>
<reference evidence="2 3" key="1">
    <citation type="submission" date="2018-06" db="EMBL/GenBank/DDBJ databases">
        <title>Halonotius sp. F13-13 a new haloarchaeeon isolated from a solar saltern from Isla Cristina, Huelva, Spain.</title>
        <authorList>
            <person name="Duran-Viseras A."/>
            <person name="Sanchez-Porro C."/>
            <person name="Ventosa A."/>
        </authorList>
    </citation>
    <scope>NUCLEOTIDE SEQUENCE [LARGE SCALE GENOMIC DNA]</scope>
    <source>
        <strain evidence="2 3">F13-13</strain>
    </source>
</reference>
<accession>A0A3A6PUH9</accession>
<gene>
    <name evidence="2" type="ORF">DM826_09940</name>
</gene>
<protein>
    <recommendedName>
        <fullName evidence="1">Mut7-C RNAse domain-containing protein</fullName>
    </recommendedName>
</protein>
<dbReference type="Proteomes" id="UP000276588">
    <property type="component" value="Unassembled WGS sequence"/>
</dbReference>
<sequence length="149" mass="16682">MEQRFLVDVMLGKLATYLRMCGYDTLYANEEELEADDAIRKRAQTTGRTLLTRDQTLAAQTEGAICLTATAIEAQLSELHKQGIPIELPTTPTRCSLCNGGIAQIDSNQHPNHAPDTVDHVWQCTDCDQYFWKGSHWERVQETIAAVTT</sequence>
<comment type="caution">
    <text evidence="2">The sequence shown here is derived from an EMBL/GenBank/DDBJ whole genome shotgun (WGS) entry which is preliminary data.</text>
</comment>
<keyword evidence="3" id="KW-1185">Reference proteome</keyword>
<evidence type="ECO:0000313" key="3">
    <source>
        <dbReference type="Proteomes" id="UP000276588"/>
    </source>
</evidence>
<feature type="domain" description="Mut7-C RNAse" evidence="1">
    <location>
        <begin position="3"/>
        <end position="144"/>
    </location>
</feature>
<dbReference type="OrthoDB" id="1266at2157"/>
<dbReference type="PANTHER" id="PTHR39081">
    <property type="entry name" value="MUT7-C DOMAIN-CONTAINING PROTEIN"/>
    <property type="match status" value="1"/>
</dbReference>
<dbReference type="InterPro" id="IPR002782">
    <property type="entry name" value="Mut7-C_RNAse_dom"/>
</dbReference>
<dbReference type="Pfam" id="PF01927">
    <property type="entry name" value="Mut7-C"/>
    <property type="match status" value="1"/>
</dbReference>
<dbReference type="RefSeq" id="WP_120103241.1">
    <property type="nucleotide sequence ID" value="NZ_QKNY01000018.1"/>
</dbReference>
<name>A0A3A6PUH9_9EURY</name>
<organism evidence="2 3">
    <name type="scientific">Halonotius aquaticus</name>
    <dbReference type="NCBI Taxonomy" id="2216978"/>
    <lineage>
        <taxon>Archaea</taxon>
        <taxon>Methanobacteriati</taxon>
        <taxon>Methanobacteriota</taxon>
        <taxon>Stenosarchaea group</taxon>
        <taxon>Halobacteria</taxon>
        <taxon>Halobacteriales</taxon>
        <taxon>Haloferacaceae</taxon>
        <taxon>Halonotius</taxon>
    </lineage>
</organism>
<proteinExistence type="predicted"/>
<dbReference type="PANTHER" id="PTHR39081:SF1">
    <property type="entry name" value="MUT7-C RNASE DOMAIN-CONTAINING PROTEIN"/>
    <property type="match status" value="1"/>
</dbReference>
<dbReference type="AlphaFoldDB" id="A0A3A6PUH9"/>